<evidence type="ECO:0000313" key="8">
    <source>
        <dbReference type="EMBL" id="TCC29839.1"/>
    </source>
</evidence>
<comment type="caution">
    <text evidence="8">The sequence shown here is derived from an EMBL/GenBank/DDBJ whole genome shotgun (WGS) entry which is preliminary data.</text>
</comment>
<dbReference type="Pfam" id="PF01565">
    <property type="entry name" value="FAD_binding_4"/>
    <property type="match status" value="1"/>
</dbReference>
<dbReference type="InterPro" id="IPR050416">
    <property type="entry name" value="FAD-linked_Oxidoreductase"/>
</dbReference>
<dbReference type="PANTHER" id="PTHR42973">
    <property type="entry name" value="BINDING OXIDOREDUCTASE, PUTATIVE (AFU_ORTHOLOGUE AFUA_1G17690)-RELATED"/>
    <property type="match status" value="1"/>
</dbReference>
<proteinExistence type="inferred from homology"/>
<dbReference type="SUPFAM" id="SSF56176">
    <property type="entry name" value="FAD-binding/transporter-associated domain-like"/>
    <property type="match status" value="1"/>
</dbReference>
<comment type="cofactor">
    <cofactor evidence="1">
        <name>FAD</name>
        <dbReference type="ChEBI" id="CHEBI:57692"/>
    </cofactor>
</comment>
<reference evidence="8 9" key="1">
    <citation type="submission" date="2019-02" db="EMBL/GenBank/DDBJ databases">
        <title>Kribbella capetownensis sp. nov. and Kribbella speibonae sp. nov., isolated from soil.</title>
        <authorList>
            <person name="Curtis S.M."/>
            <person name="Norton I."/>
            <person name="Everest G.J."/>
            <person name="Meyers P.R."/>
        </authorList>
    </citation>
    <scope>NUCLEOTIDE SEQUENCE [LARGE SCALE GENOMIC DNA]</scope>
    <source>
        <strain evidence="8 9">DSM 27082</strain>
    </source>
</reference>
<dbReference type="InterPro" id="IPR012951">
    <property type="entry name" value="BBE"/>
</dbReference>
<evidence type="ECO:0000313" key="9">
    <source>
        <dbReference type="Proteomes" id="UP000292695"/>
    </source>
</evidence>
<gene>
    <name evidence="8" type="ORF">E0H50_25695</name>
</gene>
<evidence type="ECO:0000256" key="5">
    <source>
        <dbReference type="ARBA" id="ARBA00023002"/>
    </source>
</evidence>
<dbReference type="PANTHER" id="PTHR42973:SF39">
    <property type="entry name" value="FAD-BINDING PCMH-TYPE DOMAIN-CONTAINING PROTEIN"/>
    <property type="match status" value="1"/>
</dbReference>
<keyword evidence="5" id="KW-0560">Oxidoreductase</keyword>
<keyword evidence="3" id="KW-0285">Flavoprotein</keyword>
<organism evidence="8 9">
    <name type="scientific">Kribbella sindirgiensis</name>
    <dbReference type="NCBI Taxonomy" id="1124744"/>
    <lineage>
        <taxon>Bacteria</taxon>
        <taxon>Bacillati</taxon>
        <taxon>Actinomycetota</taxon>
        <taxon>Actinomycetes</taxon>
        <taxon>Propionibacteriales</taxon>
        <taxon>Kribbellaceae</taxon>
        <taxon>Kribbella</taxon>
    </lineage>
</organism>
<feature type="domain" description="FAD-binding PCMH-type" evidence="7">
    <location>
        <begin position="39"/>
        <end position="209"/>
    </location>
</feature>
<dbReference type="OrthoDB" id="3682986at2"/>
<dbReference type="GO" id="GO:0071949">
    <property type="term" value="F:FAD binding"/>
    <property type="evidence" value="ECO:0007669"/>
    <property type="project" value="InterPro"/>
</dbReference>
<evidence type="ECO:0000259" key="7">
    <source>
        <dbReference type="PROSITE" id="PS51387"/>
    </source>
</evidence>
<keyword evidence="4" id="KW-0274">FAD</keyword>
<comment type="similarity">
    <text evidence="2">Belongs to the oxygen-dependent FAD-linked oxidoreductase family.</text>
</comment>
<name>A0A4R0IBS6_9ACTN</name>
<dbReference type="InterPro" id="IPR016164">
    <property type="entry name" value="FAD-linked_Oxase-like_C"/>
</dbReference>
<dbReference type="InterPro" id="IPR036318">
    <property type="entry name" value="FAD-bd_PCMH-like_sf"/>
</dbReference>
<dbReference type="Gene3D" id="3.30.465.10">
    <property type="match status" value="1"/>
</dbReference>
<evidence type="ECO:0000256" key="1">
    <source>
        <dbReference type="ARBA" id="ARBA00001974"/>
    </source>
</evidence>
<evidence type="ECO:0000256" key="3">
    <source>
        <dbReference type="ARBA" id="ARBA00022630"/>
    </source>
</evidence>
<feature type="region of interest" description="Disordered" evidence="6">
    <location>
        <begin position="1"/>
        <end position="27"/>
    </location>
</feature>
<sequence>MTQLADSGIGDLRQTVEGPVLGPDDDGYDDARRLWNANQDLHPAVIARCRSAADVSRAVLFARDHGLEIAVRGGAHSISGMSSVDGGLMIDLSELNEVTVDPEARRARAAGGALLGQLDAAAQEHGLATPAGMVSHTGVAGLTLGGGMGWLSRKFGLSIDNLLSVEVVTADGSILRASDDENPDLFWAVRGGGGNFGVVTEFEFRLHEVAPMIQFGLMFWELDKGAEVLRTAREVIAKLPPEVNMVVGAISAPPAPFVAEEYHFRPGYALIIPSFGSADEHAAVMAEIRSALPPLFEFATPMPYVALQQMLDEANGWGFHSYDKGFYLDDFTDEAIAVITEHVPLKQSPGSAMLLYRLDNAYSAVPDDATAFSGSRAPGYAGFIIAVCPTPELLERDREWARAFWAATVPVGRGIGSYVNAISDIDVDDRVRASYGAKYDRLAAIKATYDPENIFHRNANIKPA</sequence>
<evidence type="ECO:0000256" key="6">
    <source>
        <dbReference type="SAM" id="MobiDB-lite"/>
    </source>
</evidence>
<dbReference type="PROSITE" id="PS51387">
    <property type="entry name" value="FAD_PCMH"/>
    <property type="match status" value="1"/>
</dbReference>
<dbReference type="Pfam" id="PF08031">
    <property type="entry name" value="BBE"/>
    <property type="match status" value="1"/>
</dbReference>
<dbReference type="InterPro" id="IPR016169">
    <property type="entry name" value="FAD-bd_PCMH_sub2"/>
</dbReference>
<dbReference type="InterPro" id="IPR016167">
    <property type="entry name" value="FAD-bd_PCMH_sub1"/>
</dbReference>
<accession>A0A4R0IBS6</accession>
<dbReference type="GO" id="GO:0016491">
    <property type="term" value="F:oxidoreductase activity"/>
    <property type="evidence" value="ECO:0007669"/>
    <property type="project" value="UniProtKB-KW"/>
</dbReference>
<dbReference type="RefSeq" id="WP_131292955.1">
    <property type="nucleotide sequence ID" value="NZ_SJKA01000009.1"/>
</dbReference>
<protein>
    <submittedName>
        <fullName evidence="8">FAD-binding oxidoreductase</fullName>
    </submittedName>
</protein>
<dbReference type="EMBL" id="SJKA01000009">
    <property type="protein sequence ID" value="TCC29839.1"/>
    <property type="molecule type" value="Genomic_DNA"/>
</dbReference>
<dbReference type="AlphaFoldDB" id="A0A4R0IBS6"/>
<dbReference type="InterPro" id="IPR016166">
    <property type="entry name" value="FAD-bd_PCMH"/>
</dbReference>
<evidence type="ECO:0000256" key="2">
    <source>
        <dbReference type="ARBA" id="ARBA00005466"/>
    </source>
</evidence>
<dbReference type="Gene3D" id="3.30.43.10">
    <property type="entry name" value="Uridine Diphospho-n-acetylenolpyruvylglucosamine Reductase, domain 2"/>
    <property type="match status" value="1"/>
</dbReference>
<dbReference type="SUPFAM" id="SSF55103">
    <property type="entry name" value="FAD-linked oxidases, C-terminal domain"/>
    <property type="match status" value="1"/>
</dbReference>
<keyword evidence="9" id="KW-1185">Reference proteome</keyword>
<dbReference type="Proteomes" id="UP000292695">
    <property type="component" value="Unassembled WGS sequence"/>
</dbReference>
<dbReference type="InterPro" id="IPR006094">
    <property type="entry name" value="Oxid_FAD_bind_N"/>
</dbReference>
<evidence type="ECO:0000256" key="4">
    <source>
        <dbReference type="ARBA" id="ARBA00022827"/>
    </source>
</evidence>
<dbReference type="Gene3D" id="3.40.462.20">
    <property type="match status" value="1"/>
</dbReference>